<reference evidence="7 8" key="1">
    <citation type="submission" date="2019-08" db="EMBL/GenBank/DDBJ databases">
        <title>Identification of a novel species of the genus Boseongicola.</title>
        <authorList>
            <person name="Zhang X.-Q."/>
        </authorList>
    </citation>
    <scope>NUCLEOTIDE SEQUENCE [LARGE SCALE GENOMIC DNA]</scope>
    <source>
        <strain evidence="7 8">HY14</strain>
    </source>
</reference>
<dbReference type="Gene3D" id="1.10.357.10">
    <property type="entry name" value="Tetracycline Repressor, domain 2"/>
    <property type="match status" value="1"/>
</dbReference>
<accession>A0A5D0RLP0</accession>
<dbReference type="PROSITE" id="PS50977">
    <property type="entry name" value="HTH_TETR_2"/>
    <property type="match status" value="1"/>
</dbReference>
<sequence length="240" mass="26436">MPGSRRSDAAPQKKTGSKRVNRASPLASNRKISRKTEGVQAAILETAAQIFARKGYYLTKLSDISDELGMHVTALRYHFTTKDVIAAEIVNRVIRTNLDSLCQTLEDLGPETSSRDKIAAAIQTYMRVSAANKAGIAAHGNIVNQLPVEVKDEHYELLHEFLDIWRDLVSEAAARGELRPGLSPSIATQVILGTVIWSREWYRPEIGTPDNIAAEMTRMLFGGLMTDEPSPARKPGPARD</sequence>
<dbReference type="InterPro" id="IPR009057">
    <property type="entry name" value="Homeodomain-like_sf"/>
</dbReference>
<dbReference type="InterPro" id="IPR001647">
    <property type="entry name" value="HTH_TetR"/>
</dbReference>
<gene>
    <name evidence="7" type="ORF">FVF75_04715</name>
</gene>
<comment type="caution">
    <text evidence="7">The sequence shown here is derived from an EMBL/GenBank/DDBJ whole genome shotgun (WGS) entry which is preliminary data.</text>
</comment>
<evidence type="ECO:0000256" key="4">
    <source>
        <dbReference type="PROSITE-ProRule" id="PRU00335"/>
    </source>
</evidence>
<dbReference type="Gene3D" id="1.10.10.60">
    <property type="entry name" value="Homeodomain-like"/>
    <property type="match status" value="1"/>
</dbReference>
<evidence type="ECO:0000256" key="5">
    <source>
        <dbReference type="SAM" id="MobiDB-lite"/>
    </source>
</evidence>
<evidence type="ECO:0000256" key="3">
    <source>
        <dbReference type="ARBA" id="ARBA00023163"/>
    </source>
</evidence>
<protein>
    <submittedName>
        <fullName evidence="7">TetR/AcrR family transcriptional regulator</fullName>
    </submittedName>
</protein>
<dbReference type="InterPro" id="IPR041490">
    <property type="entry name" value="KstR2_TetR_C"/>
</dbReference>
<dbReference type="Proteomes" id="UP000322080">
    <property type="component" value="Unassembled WGS sequence"/>
</dbReference>
<dbReference type="PRINTS" id="PR00455">
    <property type="entry name" value="HTHTETR"/>
</dbReference>
<dbReference type="Pfam" id="PF17932">
    <property type="entry name" value="TetR_C_24"/>
    <property type="match status" value="1"/>
</dbReference>
<dbReference type="PANTHER" id="PTHR30055">
    <property type="entry name" value="HTH-TYPE TRANSCRIPTIONAL REGULATOR RUTR"/>
    <property type="match status" value="1"/>
</dbReference>
<evidence type="ECO:0000256" key="2">
    <source>
        <dbReference type="ARBA" id="ARBA00023125"/>
    </source>
</evidence>
<keyword evidence="2 4" id="KW-0238">DNA-binding</keyword>
<organism evidence="7 8">
    <name type="scientific">Maritimibacter fusiformis</name>
    <dbReference type="NCBI Taxonomy" id="2603819"/>
    <lineage>
        <taxon>Bacteria</taxon>
        <taxon>Pseudomonadati</taxon>
        <taxon>Pseudomonadota</taxon>
        <taxon>Alphaproteobacteria</taxon>
        <taxon>Rhodobacterales</taxon>
        <taxon>Roseobacteraceae</taxon>
        <taxon>Maritimibacter</taxon>
    </lineage>
</organism>
<dbReference type="GO" id="GO:0003700">
    <property type="term" value="F:DNA-binding transcription factor activity"/>
    <property type="evidence" value="ECO:0007669"/>
    <property type="project" value="TreeGrafter"/>
</dbReference>
<dbReference type="InterPro" id="IPR036271">
    <property type="entry name" value="Tet_transcr_reg_TetR-rel_C_sf"/>
</dbReference>
<dbReference type="GO" id="GO:0000976">
    <property type="term" value="F:transcription cis-regulatory region binding"/>
    <property type="evidence" value="ECO:0007669"/>
    <property type="project" value="TreeGrafter"/>
</dbReference>
<evidence type="ECO:0000313" key="7">
    <source>
        <dbReference type="EMBL" id="TYB82039.1"/>
    </source>
</evidence>
<dbReference type="PANTHER" id="PTHR30055:SF234">
    <property type="entry name" value="HTH-TYPE TRANSCRIPTIONAL REGULATOR BETI"/>
    <property type="match status" value="1"/>
</dbReference>
<proteinExistence type="predicted"/>
<dbReference type="Pfam" id="PF00440">
    <property type="entry name" value="TetR_N"/>
    <property type="match status" value="1"/>
</dbReference>
<feature type="region of interest" description="Disordered" evidence="5">
    <location>
        <begin position="1"/>
        <end position="31"/>
    </location>
</feature>
<dbReference type="RefSeq" id="WP_148376715.1">
    <property type="nucleotide sequence ID" value="NZ_VSIY01000004.1"/>
</dbReference>
<dbReference type="AlphaFoldDB" id="A0A5D0RLP0"/>
<keyword evidence="8" id="KW-1185">Reference proteome</keyword>
<dbReference type="SUPFAM" id="SSF48498">
    <property type="entry name" value="Tetracyclin repressor-like, C-terminal domain"/>
    <property type="match status" value="1"/>
</dbReference>
<keyword evidence="3" id="KW-0804">Transcription</keyword>
<dbReference type="SUPFAM" id="SSF46689">
    <property type="entry name" value="Homeodomain-like"/>
    <property type="match status" value="1"/>
</dbReference>
<feature type="domain" description="HTH tetR-type" evidence="6">
    <location>
        <begin position="37"/>
        <end position="97"/>
    </location>
</feature>
<evidence type="ECO:0000313" key="8">
    <source>
        <dbReference type="Proteomes" id="UP000322080"/>
    </source>
</evidence>
<keyword evidence="1" id="KW-0805">Transcription regulation</keyword>
<name>A0A5D0RLP0_9RHOB</name>
<evidence type="ECO:0000259" key="6">
    <source>
        <dbReference type="PROSITE" id="PS50977"/>
    </source>
</evidence>
<evidence type="ECO:0000256" key="1">
    <source>
        <dbReference type="ARBA" id="ARBA00023015"/>
    </source>
</evidence>
<dbReference type="EMBL" id="VSIY01000004">
    <property type="protein sequence ID" value="TYB82039.1"/>
    <property type="molecule type" value="Genomic_DNA"/>
</dbReference>
<dbReference type="InterPro" id="IPR050109">
    <property type="entry name" value="HTH-type_TetR-like_transc_reg"/>
</dbReference>
<feature type="DNA-binding region" description="H-T-H motif" evidence="4">
    <location>
        <begin position="60"/>
        <end position="79"/>
    </location>
</feature>